<evidence type="ECO:0000259" key="2">
    <source>
        <dbReference type="Pfam" id="PF15813"/>
    </source>
</evidence>
<dbReference type="GeneID" id="102813759"/>
<dbReference type="CTD" id="109316758"/>
<dbReference type="Pfam" id="PF15813">
    <property type="entry name" value="DUF4708"/>
    <property type="match status" value="1"/>
</dbReference>
<protein>
    <submittedName>
        <fullName evidence="4">Uncharacterized protein C18orf63 homolog</fullName>
    </submittedName>
</protein>
<evidence type="ECO:0000313" key="3">
    <source>
        <dbReference type="Proteomes" id="UP000504623"/>
    </source>
</evidence>
<dbReference type="PANTHER" id="PTHR28495:SF1">
    <property type="entry name" value="GENE, 17266-RELATED"/>
    <property type="match status" value="1"/>
</dbReference>
<gene>
    <name evidence="4" type="primary">LOC102813759</name>
</gene>
<sequence>MSNSRHQSLFFITLPDLHKLCAVRMILNNTVADNEIRSKQMKICRELLFRHQDILASPVPGILHQIWVVMAIQFYKTGKLNTCIEKYEIKVEGPERVIPVILQNCLSYSLTVRLAPAWNQTGHLLVQGRDFLSQMGKQSAVVLNISVTETQVCLSIEACTIRMPPPELREFDIPESVIKKFEANKNAIIDSHTILSNWCYVLPSMKMGQIINILHTTPPDCPFHSYRDFQKHWNDLYGYKLPEDCGTMKIYCSIYFRMIGERIFTYPLSCIRSQPIQFFPRVDLESVLKSFLMDLKSKLPHICGFSIKMTNKPCYYTQELTTPSLQGSKIKPSNLTTKKPLRAPLIQATSRKPVAQSLLPHSLAMDHKVALSVSQSKPHILLAPHLQPGSVQSRQMLLSNQTPQMCLDITKPNRRHTQVQDTHPRCQSGSTPKLIPTFTSRLAQMNKNNLEAGSLKRKQYIVTESKLFSPTTSVFQSGTLNLGSSVKKRSHSHIHVHAENRPTKNTQPCTKPTKYPSPSGKPLIKNAKESKQRSDSSVFQVPGTSSSAVRSTVHMNRKENVASQYLTQILGKGHGSVKMKRQPHIFGSDTETEDHQLLQQQPINQNKEIDASVHRSILSQTAHRSKRKLCQEPSRTSNKQPSNSGIRFGQTSSTWSQWGQSSSRAHPTDRDRTGPRDTHSWPGRKELHTSKDPNGILVSSLGQMQETAAHDRLPEVSTGKAGVS</sequence>
<feature type="compositionally biased region" description="Polar residues" evidence="1">
    <location>
        <begin position="535"/>
        <end position="550"/>
    </location>
</feature>
<organism evidence="3 4">
    <name type="scientific">Chrysochloris asiatica</name>
    <name type="common">Cape golden mole</name>
    <dbReference type="NCBI Taxonomy" id="185453"/>
    <lineage>
        <taxon>Eukaryota</taxon>
        <taxon>Metazoa</taxon>
        <taxon>Chordata</taxon>
        <taxon>Craniata</taxon>
        <taxon>Vertebrata</taxon>
        <taxon>Euteleostomi</taxon>
        <taxon>Mammalia</taxon>
        <taxon>Eutheria</taxon>
        <taxon>Afrotheria</taxon>
        <taxon>Chrysochloridae</taxon>
        <taxon>Chrysochlorinae</taxon>
        <taxon>Chrysochloris</taxon>
    </lineage>
</organism>
<feature type="domain" description="DUF4708" evidence="2">
    <location>
        <begin position="7"/>
        <end position="280"/>
    </location>
</feature>
<dbReference type="OrthoDB" id="6285995at2759"/>
<dbReference type="InterPro" id="IPR031643">
    <property type="entry name" value="DUF4708"/>
</dbReference>
<evidence type="ECO:0000313" key="4">
    <source>
        <dbReference type="RefSeq" id="XP_006837652.1"/>
    </source>
</evidence>
<feature type="region of interest" description="Disordered" evidence="1">
    <location>
        <begin position="501"/>
        <end position="550"/>
    </location>
</feature>
<feature type="compositionally biased region" description="Polar residues" evidence="1">
    <location>
        <begin position="633"/>
        <end position="645"/>
    </location>
</feature>
<dbReference type="PANTHER" id="PTHR28495">
    <property type="entry name" value="HYPOTHETICAL PROTEIN LOC100359752"/>
    <property type="match status" value="1"/>
</dbReference>
<reference evidence="4" key="1">
    <citation type="submission" date="2025-08" db="UniProtKB">
        <authorList>
            <consortium name="RefSeq"/>
        </authorList>
    </citation>
    <scope>IDENTIFICATION</scope>
    <source>
        <tissue evidence="4">Spleen</tissue>
    </source>
</reference>
<dbReference type="Proteomes" id="UP000504623">
    <property type="component" value="Unplaced"/>
</dbReference>
<name>A0A9B0WKC2_CHRAS</name>
<feature type="region of interest" description="Disordered" evidence="1">
    <location>
        <begin position="618"/>
        <end position="724"/>
    </location>
</feature>
<keyword evidence="3" id="KW-1185">Reference proteome</keyword>
<dbReference type="RefSeq" id="XP_006837652.1">
    <property type="nucleotide sequence ID" value="XM_006837589.1"/>
</dbReference>
<feature type="compositionally biased region" description="Basic and acidic residues" evidence="1">
    <location>
        <begin position="666"/>
        <end position="691"/>
    </location>
</feature>
<proteinExistence type="predicted"/>
<accession>A0A9B0WKC2</accession>
<dbReference type="AlphaFoldDB" id="A0A9B0WKC2"/>
<feature type="compositionally biased region" description="Low complexity" evidence="1">
    <location>
        <begin position="649"/>
        <end position="663"/>
    </location>
</feature>
<evidence type="ECO:0000256" key="1">
    <source>
        <dbReference type="SAM" id="MobiDB-lite"/>
    </source>
</evidence>